<proteinExistence type="predicted"/>
<evidence type="ECO:0000313" key="2">
    <source>
        <dbReference type="EMBL" id="QYN80142.1"/>
    </source>
</evidence>
<dbReference type="KEGG" id="vg:77953319"/>
<dbReference type="EMBL" id="MZ348422">
    <property type="protein sequence ID" value="QYN80142.1"/>
    <property type="molecule type" value="Genomic_DNA"/>
</dbReference>
<protein>
    <submittedName>
        <fullName evidence="2">Uncharacterized protein</fullName>
    </submittedName>
</protein>
<accession>A0AAE7WG21</accession>
<evidence type="ECO:0000313" key="3">
    <source>
        <dbReference type="Proteomes" id="UP000828443"/>
    </source>
</evidence>
<evidence type="ECO:0000256" key="1">
    <source>
        <dbReference type="SAM" id="Phobius"/>
    </source>
</evidence>
<organism evidence="2 3">
    <name type="scientific">Kosakonia phage Kc263</name>
    <dbReference type="NCBI Taxonomy" id="2863194"/>
    <lineage>
        <taxon>Viruses</taxon>
        <taxon>Duplodnaviria</taxon>
        <taxon>Heunggongvirae</taxon>
        <taxon>Uroviricota</taxon>
        <taxon>Caudoviricetes</taxon>
        <taxon>Chimalliviridae</taxon>
        <taxon>Branisovskavirus</taxon>
        <taxon>Branisovskavirus Kc263</taxon>
    </lineage>
</organism>
<dbReference type="Proteomes" id="UP000828443">
    <property type="component" value="Segment"/>
</dbReference>
<keyword evidence="1" id="KW-0472">Membrane</keyword>
<reference evidence="2" key="1">
    <citation type="journal article" date="2021" name="Viruses">
        <title>Novel Viruses That Lyse Plant and Human Strains of Kosakonia cowanii.</title>
        <authorList>
            <person name="Petrzik K."/>
            <person name="Brazdova S."/>
            <person name="Krawczyk K."/>
        </authorList>
    </citation>
    <scope>NUCLEOTIDE SEQUENCE</scope>
</reference>
<keyword evidence="1" id="KW-1133">Transmembrane helix</keyword>
<feature type="transmembrane region" description="Helical" evidence="1">
    <location>
        <begin position="59"/>
        <end position="78"/>
    </location>
</feature>
<dbReference type="RefSeq" id="YP_010676954.1">
    <property type="nucleotide sequence ID" value="NC_071015.1"/>
</dbReference>
<keyword evidence="3" id="KW-1185">Reference proteome</keyword>
<dbReference type="GeneID" id="77953319"/>
<sequence>MTHSFSILKMIIIIMLVGASVWLWHISPYLFFASVYLFIGDMLKEHIHWSMNGDWIKRVTVHLLWPFWLIAFIVVALYREIKR</sequence>
<name>A0AAE7WG21_9CAUD</name>
<keyword evidence="1" id="KW-0812">Transmembrane</keyword>
<feature type="transmembrane region" description="Helical" evidence="1">
    <location>
        <begin position="12"/>
        <end position="39"/>
    </location>
</feature>